<dbReference type="InterPro" id="IPR036709">
    <property type="entry name" value="Autotransporte_beta_dom_sf"/>
</dbReference>
<evidence type="ECO:0000313" key="4">
    <source>
        <dbReference type="Proteomes" id="UP000188298"/>
    </source>
</evidence>
<accession>A0A1Q2LIV3</accession>
<dbReference type="InterPro" id="IPR005546">
    <property type="entry name" value="Autotransporte_beta"/>
</dbReference>
<proteinExistence type="predicted"/>
<name>A0A1Q2LIV3_9HELI</name>
<evidence type="ECO:0000313" key="2">
    <source>
        <dbReference type="EMBL" id="AQQ60420.1"/>
    </source>
</evidence>
<feature type="domain" description="Autotransporter" evidence="1">
    <location>
        <begin position="462"/>
        <end position="728"/>
    </location>
</feature>
<dbReference type="Proteomes" id="UP000188298">
    <property type="component" value="Chromosome"/>
</dbReference>
<dbReference type="EMBL" id="CP019645">
    <property type="protein sequence ID" value="AQQ60420.1"/>
    <property type="molecule type" value="Genomic_DNA"/>
</dbReference>
<dbReference type="AlphaFoldDB" id="A0A1Q2LIV3"/>
<dbReference type="EMBL" id="CP019645">
    <property type="protein sequence ID" value="AQQ60430.1"/>
    <property type="molecule type" value="Genomic_DNA"/>
</dbReference>
<reference evidence="3 4" key="1">
    <citation type="submission" date="2017-02" db="EMBL/GenBank/DDBJ databases">
        <title>Whole genome sequencing of Helicobacter bilis strain AAQJH.</title>
        <authorList>
            <person name="Conlan S."/>
            <person name="Thomas P.J."/>
            <person name="Mullikin J."/>
            <person name="Palmore T.N."/>
            <person name="Frank K.M."/>
            <person name="Segre J.A."/>
        </authorList>
    </citation>
    <scope>NUCLEOTIDE SEQUENCE [LARGE SCALE GENOMIC DNA]</scope>
    <source>
        <strain evidence="3 4">AAQJH</strain>
    </source>
</reference>
<evidence type="ECO:0000259" key="1">
    <source>
        <dbReference type="PROSITE" id="PS51208"/>
    </source>
</evidence>
<evidence type="ECO:0000313" key="3">
    <source>
        <dbReference type="EMBL" id="AQQ60430.1"/>
    </source>
</evidence>
<dbReference type="SUPFAM" id="SSF103515">
    <property type="entry name" value="Autotransporter"/>
    <property type="match status" value="1"/>
</dbReference>
<dbReference type="KEGG" id="hbl:XJ32_10390"/>
<dbReference type="RefSeq" id="WP_077389596.1">
    <property type="nucleotide sequence ID" value="NZ_CP019645.1"/>
</dbReference>
<sequence>MKKEVVILVLLSCHALHADYTGHLPSSIVLQNGENASHNLTATCGNQYCYVGLPSAFNPNAYDFSYSTNNGTSSLTINAAMPQGTTQTLSIFYVGNLSVGSNSKLSLNDFHTLSIQKGLTLGANATLELTLQKGKKINASEFGPSSKVIFSRNADLTLHSGALLNATNMDFFIIDSKTTIHSGATLKVESSTIRIQNVVKNSGTLELNGVVWNVGQSTNGIDLATSRFSNTEGNVKVNGDFNNGGKPTADTIAGSFWQNDAPSPGGGDLINYGGTIHITGKLINQQGVEGSRTQNSSVQIYGGKIKVDGGMTNDANSTLIFGAYKGQMGQLEGNLTNNGKVVVDTAGVAMGSHSLITGQVSGDTKFDIIFRGGANEFIGANVVNGALEIKADSAKIQDFQHTLTDNEKSMINALDKQMNGIYTYGGSSLLRNVARDSVNGVANSFINAPLAILDSMQTHGADFSHTQGFSIGAFGGGIMSESMGGVMSGVKASYNTSLYSHLLATHFAYGYGSMNQHFETYKGTFQSHALSFSLMDRILLEKINIDIGLHGTFGFFATRDMLQFSSTNTAFNSDFNAYNLNANVNISYPFIFQSFSIAPVAGLRQSIITQSPYQNNKALEIQSNGYTNHITSMILGLNLAYNLNQVSTFFINLAYEPILYHAQKSTSVILNQQNLTFDTLSSLHTFNMQMGANWQINSNMKTSLNAFYKADMSSSHIFGVQANFGYEF</sequence>
<dbReference type="KEGG" id="hbl:XJ32_10315"/>
<dbReference type="PROSITE" id="PS51208">
    <property type="entry name" value="AUTOTRANSPORTER"/>
    <property type="match status" value="1"/>
</dbReference>
<organism evidence="3 4">
    <name type="scientific">Helicobacter bilis</name>
    <dbReference type="NCBI Taxonomy" id="37372"/>
    <lineage>
        <taxon>Bacteria</taxon>
        <taxon>Pseudomonadati</taxon>
        <taxon>Campylobacterota</taxon>
        <taxon>Epsilonproteobacteria</taxon>
        <taxon>Campylobacterales</taxon>
        <taxon>Helicobacteraceae</taxon>
        <taxon>Helicobacter</taxon>
    </lineage>
</organism>
<gene>
    <name evidence="2" type="ORF">XJ32_10315</name>
    <name evidence="3" type="ORF">XJ32_10390</name>
</gene>
<protein>
    <submittedName>
        <fullName evidence="3">Autotransporter protein</fullName>
    </submittedName>
</protein>